<reference evidence="1 2" key="1">
    <citation type="submission" date="2024-06" db="EMBL/GenBank/DDBJ databases">
        <title>The Natural Products Discovery Center: Release of the First 8490 Sequenced Strains for Exploring Actinobacteria Biosynthetic Diversity.</title>
        <authorList>
            <person name="Kalkreuter E."/>
            <person name="Kautsar S.A."/>
            <person name="Yang D."/>
            <person name="Bader C.D."/>
            <person name="Teijaro C.N."/>
            <person name="Fluegel L."/>
            <person name="Davis C.M."/>
            <person name="Simpson J.R."/>
            <person name="Lauterbach L."/>
            <person name="Steele A.D."/>
            <person name="Gui C."/>
            <person name="Meng S."/>
            <person name="Li G."/>
            <person name="Viehrig K."/>
            <person name="Ye F."/>
            <person name="Su P."/>
            <person name="Kiefer A.F."/>
            <person name="Nichols A."/>
            <person name="Cepeda A.J."/>
            <person name="Yan W."/>
            <person name="Fan B."/>
            <person name="Jiang Y."/>
            <person name="Adhikari A."/>
            <person name="Zheng C.-J."/>
            <person name="Schuster L."/>
            <person name="Cowan T.M."/>
            <person name="Smanski M.J."/>
            <person name="Chevrette M.G."/>
            <person name="De Carvalho L.P.S."/>
            <person name="Shen B."/>
        </authorList>
    </citation>
    <scope>NUCLEOTIDE SEQUENCE [LARGE SCALE GENOMIC DNA]</scope>
    <source>
        <strain evidence="1 2">NPDC006286</strain>
    </source>
</reference>
<comment type="caution">
    <text evidence="1">The sequence shown here is derived from an EMBL/GenBank/DDBJ whole genome shotgun (WGS) entry which is preliminary data.</text>
</comment>
<evidence type="ECO:0000313" key="2">
    <source>
        <dbReference type="Proteomes" id="UP001550348"/>
    </source>
</evidence>
<dbReference type="Proteomes" id="UP001550348">
    <property type="component" value="Unassembled WGS sequence"/>
</dbReference>
<sequence>MSARYPSDIARRVTEDAEARRVKPGAILQEIVEAHNATLDAAGDEPITVRPADLVRALAQVARRERPAAA</sequence>
<evidence type="ECO:0008006" key="3">
    <source>
        <dbReference type="Google" id="ProtNLM"/>
    </source>
</evidence>
<evidence type="ECO:0000313" key="1">
    <source>
        <dbReference type="EMBL" id="MEU0157171.1"/>
    </source>
</evidence>
<proteinExistence type="predicted"/>
<dbReference type="EMBL" id="JBEXRX010000363">
    <property type="protein sequence ID" value="MEU0157171.1"/>
    <property type="molecule type" value="Genomic_DNA"/>
</dbReference>
<accession>A0ABV2VWJ3</accession>
<organism evidence="1 2">
    <name type="scientific">Micromonospora fulviviridis</name>
    <dbReference type="NCBI Taxonomy" id="47860"/>
    <lineage>
        <taxon>Bacteria</taxon>
        <taxon>Bacillati</taxon>
        <taxon>Actinomycetota</taxon>
        <taxon>Actinomycetes</taxon>
        <taxon>Micromonosporales</taxon>
        <taxon>Micromonosporaceae</taxon>
        <taxon>Micromonospora</taxon>
    </lineage>
</organism>
<gene>
    <name evidence="1" type="ORF">ABZ071_36100</name>
</gene>
<name>A0ABV2VWJ3_9ACTN</name>
<dbReference type="RefSeq" id="WP_355668629.1">
    <property type="nucleotide sequence ID" value="NZ_JBEXRX010000363.1"/>
</dbReference>
<keyword evidence="2" id="KW-1185">Reference proteome</keyword>
<protein>
    <recommendedName>
        <fullName evidence="3">CopG family transcriptional regulator</fullName>
    </recommendedName>
</protein>